<dbReference type="AlphaFoldDB" id="A0AAU8PN54"/>
<evidence type="ECO:0000313" key="1">
    <source>
        <dbReference type="EMBL" id="ACY85862.1"/>
    </source>
</evidence>
<reference evidence="1 2" key="1">
    <citation type="journal article" date="2009" name="PLoS ONE">
        <title>Genome sequence of the versatile fish pathogen Edwardsiella tarda provides insights into its adaptation to broad host ranges and intracellular niches.</title>
        <authorList>
            <person name="Wang Q."/>
            <person name="Yang M."/>
            <person name="Xiao J."/>
            <person name="Wu H."/>
            <person name="Wang X."/>
            <person name="Lv Y."/>
            <person name="Xu L."/>
            <person name="Zheng H."/>
            <person name="Wang S."/>
            <person name="Zhao G."/>
            <person name="Liu Q."/>
            <person name="Zhang Y."/>
        </authorList>
    </citation>
    <scope>NUCLEOTIDE SEQUENCE [LARGE SCALE GENOMIC DNA]</scope>
    <source>
        <strain evidence="2">EIB202 / CCTCC M208068</strain>
    </source>
</reference>
<accession>A0AAU8PN54</accession>
<gene>
    <name evidence="1" type="ordered locus">ETAE_3029</name>
</gene>
<organism evidence="1 2">
    <name type="scientific">Edwardsiella piscicida</name>
    <dbReference type="NCBI Taxonomy" id="1263550"/>
    <lineage>
        <taxon>Bacteria</taxon>
        <taxon>Pseudomonadati</taxon>
        <taxon>Pseudomonadota</taxon>
        <taxon>Gammaproteobacteria</taxon>
        <taxon>Enterobacterales</taxon>
        <taxon>Hafniaceae</taxon>
        <taxon>Edwardsiella</taxon>
    </lineage>
</organism>
<dbReference type="EMBL" id="CP001135">
    <property type="protein sequence ID" value="ACY85862.1"/>
    <property type="molecule type" value="Genomic_DNA"/>
</dbReference>
<name>A0AAU8PN54_EDWPI</name>
<proteinExistence type="predicted"/>
<dbReference type="Proteomes" id="UP000002634">
    <property type="component" value="Chromosome"/>
</dbReference>
<evidence type="ECO:0000313" key="2">
    <source>
        <dbReference type="Proteomes" id="UP000002634"/>
    </source>
</evidence>
<sequence length="43" mass="4399">MCALFSAISRCVDGPRCHIGVNGARGQAGTIKNAPSRGVTGRL</sequence>
<keyword evidence="2" id="KW-1185">Reference proteome</keyword>
<protein>
    <submittedName>
        <fullName evidence="1">Uncharacterized protein</fullName>
    </submittedName>
</protein>
<dbReference type="KEGG" id="etr:ETAE_3029"/>